<feature type="region of interest" description="Disordered" evidence="1">
    <location>
        <begin position="1"/>
        <end position="21"/>
    </location>
</feature>
<dbReference type="PROSITE" id="PS51061">
    <property type="entry name" value="R3H"/>
    <property type="match status" value="1"/>
</dbReference>
<dbReference type="InterPro" id="IPR017330">
    <property type="entry name" value="SPAG7"/>
</dbReference>
<evidence type="ECO:0000313" key="4">
    <source>
        <dbReference type="Proteomes" id="UP001162480"/>
    </source>
</evidence>
<dbReference type="Pfam" id="PF01424">
    <property type="entry name" value="R3H"/>
    <property type="match status" value="1"/>
</dbReference>
<proteinExistence type="predicted"/>
<dbReference type="PANTHER" id="PTHR13498">
    <property type="entry name" value="SPERM ASSOCIATED ANTIGEN 7"/>
    <property type="match status" value="1"/>
</dbReference>
<dbReference type="SUPFAM" id="SSF82708">
    <property type="entry name" value="R3H domain"/>
    <property type="match status" value="1"/>
</dbReference>
<dbReference type="InterPro" id="IPR001374">
    <property type="entry name" value="R3H_dom"/>
</dbReference>
<organism evidence="3 4">
    <name type="scientific">Octopus vulgaris</name>
    <name type="common">Common octopus</name>
    <dbReference type="NCBI Taxonomy" id="6645"/>
    <lineage>
        <taxon>Eukaryota</taxon>
        <taxon>Metazoa</taxon>
        <taxon>Spiralia</taxon>
        <taxon>Lophotrochozoa</taxon>
        <taxon>Mollusca</taxon>
        <taxon>Cephalopoda</taxon>
        <taxon>Coleoidea</taxon>
        <taxon>Octopodiformes</taxon>
        <taxon>Octopoda</taxon>
        <taxon>Incirrata</taxon>
        <taxon>Octopodidae</taxon>
        <taxon>Octopus</taxon>
    </lineage>
</organism>
<dbReference type="Proteomes" id="UP001162480">
    <property type="component" value="Chromosome 9"/>
</dbReference>
<accession>A0AA36B5W8</accession>
<reference evidence="3" key="1">
    <citation type="submission" date="2023-08" db="EMBL/GenBank/DDBJ databases">
        <authorList>
            <person name="Alioto T."/>
            <person name="Alioto T."/>
            <person name="Gomez Garrido J."/>
        </authorList>
    </citation>
    <scope>NUCLEOTIDE SEQUENCE</scope>
</reference>
<sequence>MDLLGSILGSMEPPPSIGDEAKKRVKEQNALLKKKQEDEKNRLEQFRAQTEKRIHAFVTDSNKQKYKWEPMDKVFRAIIHEVADVAGLTSFSFGLEEQDRYVMLWKKEFTPSDEEVLAYRRGEEWDPEKAKEIAKQKEAELQLEAESSKSKTVSNPTHNYKDKYKHLIGEEAAKDAAKQTTANKSYGFVPSENKRDSRTIEQVLADTRAKKKLKTDTGSIPDPSVIDYDSSFTVGIHWGVIKLELKYRLNIVTLMIYKLYKYLRHDSI</sequence>
<evidence type="ECO:0000259" key="2">
    <source>
        <dbReference type="PROSITE" id="PS51061"/>
    </source>
</evidence>
<evidence type="ECO:0000256" key="1">
    <source>
        <dbReference type="SAM" id="MobiDB-lite"/>
    </source>
</evidence>
<dbReference type="GO" id="GO:0003676">
    <property type="term" value="F:nucleic acid binding"/>
    <property type="evidence" value="ECO:0007669"/>
    <property type="project" value="UniProtKB-UniRule"/>
</dbReference>
<protein>
    <submittedName>
        <fullName evidence="3">Sperm-associated antigen 7 homolog</fullName>
    </submittedName>
</protein>
<name>A0AA36B5W8_OCTVU</name>
<dbReference type="PANTHER" id="PTHR13498:SF3">
    <property type="entry name" value="SPERM-ASSOCIATED ANTIGEN 7"/>
    <property type="match status" value="1"/>
</dbReference>
<feature type="domain" description="R3H" evidence="2">
    <location>
        <begin position="44"/>
        <end position="107"/>
    </location>
</feature>
<keyword evidence="4" id="KW-1185">Reference proteome</keyword>
<dbReference type="Gene3D" id="3.30.1370.50">
    <property type="entry name" value="R3H-like domain"/>
    <property type="match status" value="1"/>
</dbReference>
<dbReference type="AlphaFoldDB" id="A0AA36B5W8"/>
<evidence type="ECO:0000313" key="3">
    <source>
        <dbReference type="EMBL" id="CAI9728184.1"/>
    </source>
</evidence>
<dbReference type="EMBL" id="OX597822">
    <property type="protein sequence ID" value="CAI9728184.1"/>
    <property type="molecule type" value="Genomic_DNA"/>
</dbReference>
<dbReference type="SMART" id="SM00393">
    <property type="entry name" value="R3H"/>
    <property type="match status" value="1"/>
</dbReference>
<dbReference type="InterPro" id="IPR036867">
    <property type="entry name" value="R3H_dom_sf"/>
</dbReference>
<dbReference type="PIRSF" id="PIRSF037943">
    <property type="entry name" value="Sperm-assoc_antigen_PAG7"/>
    <property type="match status" value="1"/>
</dbReference>
<gene>
    <name evidence="3" type="ORF">OCTVUL_1B000336</name>
</gene>